<dbReference type="GO" id="GO:0005737">
    <property type="term" value="C:cytoplasm"/>
    <property type="evidence" value="ECO:0007669"/>
    <property type="project" value="UniProtKB-SubCell"/>
</dbReference>
<comment type="subcellular location">
    <subcellularLocation>
        <location evidence="1">Cytoplasm</location>
    </subcellularLocation>
</comment>
<evidence type="ECO:0000256" key="1">
    <source>
        <dbReference type="ARBA" id="ARBA00004496"/>
    </source>
</evidence>
<evidence type="ECO:0000256" key="5">
    <source>
        <dbReference type="ARBA" id="ARBA00022801"/>
    </source>
</evidence>
<evidence type="ECO:0000259" key="9">
    <source>
        <dbReference type="PROSITE" id="PS50055"/>
    </source>
</evidence>
<evidence type="ECO:0000313" key="11">
    <source>
        <dbReference type="Ensembl" id="ENSACDP00005001197.1"/>
    </source>
</evidence>
<evidence type="ECO:0000313" key="12">
    <source>
        <dbReference type="Proteomes" id="UP000694521"/>
    </source>
</evidence>
<dbReference type="SMART" id="SM00194">
    <property type="entry name" value="PTPc"/>
    <property type="match status" value="1"/>
</dbReference>
<feature type="domain" description="Tyrosine-protein phosphatase" evidence="9">
    <location>
        <begin position="44"/>
        <end position="309"/>
    </location>
</feature>
<dbReference type="InterPro" id="IPR047253">
    <property type="entry name" value="PTN22_cat"/>
</dbReference>
<feature type="compositionally biased region" description="Polar residues" evidence="8">
    <location>
        <begin position="711"/>
        <end position="733"/>
    </location>
</feature>
<dbReference type="EC" id="3.1.3.48" evidence="2"/>
<feature type="compositionally biased region" description="Basic and acidic residues" evidence="8">
    <location>
        <begin position="682"/>
        <end position="691"/>
    </location>
</feature>
<protein>
    <recommendedName>
        <fullName evidence="2">protein-tyrosine-phosphatase</fullName>
        <ecNumber evidence="2">3.1.3.48</ecNumber>
    </recommendedName>
</protein>
<dbReference type="Pfam" id="PF00102">
    <property type="entry name" value="Y_phosphatase"/>
    <property type="match status" value="1"/>
</dbReference>
<feature type="compositionally biased region" description="Polar residues" evidence="8">
    <location>
        <begin position="589"/>
        <end position="600"/>
    </location>
</feature>
<evidence type="ECO:0000256" key="3">
    <source>
        <dbReference type="ARBA" id="ARBA00022490"/>
    </source>
</evidence>
<evidence type="ECO:0000256" key="6">
    <source>
        <dbReference type="ARBA" id="ARBA00022912"/>
    </source>
</evidence>
<feature type="compositionally biased region" description="Basic residues" evidence="8">
    <location>
        <begin position="672"/>
        <end position="681"/>
    </location>
</feature>
<dbReference type="InterPro" id="IPR003595">
    <property type="entry name" value="Tyr_Pase_cat"/>
</dbReference>
<dbReference type="GO" id="GO:0050852">
    <property type="term" value="P:T cell receptor signaling pathway"/>
    <property type="evidence" value="ECO:0007669"/>
    <property type="project" value="TreeGrafter"/>
</dbReference>
<dbReference type="InterPro" id="IPR016130">
    <property type="entry name" value="Tyr_Pase_AS"/>
</dbReference>
<dbReference type="SMART" id="SM00404">
    <property type="entry name" value="PTPc_motif"/>
    <property type="match status" value="1"/>
</dbReference>
<dbReference type="GO" id="GO:0005634">
    <property type="term" value="C:nucleus"/>
    <property type="evidence" value="ECO:0007669"/>
    <property type="project" value="TreeGrafter"/>
</dbReference>
<name>A0A8B9D645_ANSCY</name>
<dbReference type="AlphaFoldDB" id="A0A8B9D645"/>
<dbReference type="InterPro" id="IPR029021">
    <property type="entry name" value="Prot-tyrosine_phosphatase-like"/>
</dbReference>
<evidence type="ECO:0000259" key="10">
    <source>
        <dbReference type="PROSITE" id="PS50056"/>
    </source>
</evidence>
<dbReference type="InterPro" id="IPR000387">
    <property type="entry name" value="Tyr_Pase_dom"/>
</dbReference>
<dbReference type="FunFam" id="3.90.190.10:FF:000045">
    <property type="entry name" value="Tyrosine-protein phosphatase non-receptor type 12"/>
    <property type="match status" value="1"/>
</dbReference>
<dbReference type="PRINTS" id="PR00700">
    <property type="entry name" value="PRTYPHPHTASE"/>
</dbReference>
<keyword evidence="12" id="KW-1185">Reference proteome</keyword>
<accession>A0A8B9D645</accession>
<dbReference type="PANTHER" id="PTHR45983">
    <property type="entry name" value="TYROSINE PHOSPHATSE N18, PUTATIVE-RELATED"/>
    <property type="match status" value="1"/>
</dbReference>
<organism evidence="11 12">
    <name type="scientific">Anser cygnoides</name>
    <name type="common">Swan goose</name>
    <dbReference type="NCBI Taxonomy" id="8845"/>
    <lineage>
        <taxon>Eukaryota</taxon>
        <taxon>Metazoa</taxon>
        <taxon>Chordata</taxon>
        <taxon>Craniata</taxon>
        <taxon>Vertebrata</taxon>
        <taxon>Euteleostomi</taxon>
        <taxon>Archelosauria</taxon>
        <taxon>Archosauria</taxon>
        <taxon>Dinosauria</taxon>
        <taxon>Saurischia</taxon>
        <taxon>Theropoda</taxon>
        <taxon>Coelurosauria</taxon>
        <taxon>Aves</taxon>
        <taxon>Neognathae</taxon>
        <taxon>Galloanserae</taxon>
        <taxon>Anseriformes</taxon>
        <taxon>Anatidae</taxon>
        <taxon>Anserinae</taxon>
        <taxon>Anser</taxon>
    </lineage>
</organism>
<comment type="similarity">
    <text evidence="7">Belongs to the protein-tyrosine phosphatase family. Non-receptor class 4 subfamily.</text>
</comment>
<dbReference type="PANTHER" id="PTHR45983:SF1">
    <property type="entry name" value="TYROSINE-PROTEIN PHOSPHATASE NON-RECEPTOR TYPE 22"/>
    <property type="match status" value="1"/>
</dbReference>
<dbReference type="GO" id="GO:0050868">
    <property type="term" value="P:negative regulation of T cell activation"/>
    <property type="evidence" value="ECO:0007669"/>
    <property type="project" value="TreeGrafter"/>
</dbReference>
<sequence length="803" mass="89210">MHLTCPFLGSAGQSRSVSCNMDQREILLQNLERTQSKKLNQEAFVEEFLKLKRQSTKYRSDKIYPTAASEHPENIKKNRYKDILPFDHSRVELSLITSDADSHYINANFIKGVYGPRAYIATQGPLSTTVIDFWRMIWEYEVLIVIMACMEFEMGKKKCERYWADLGDSSLQCGPFSIACEAEEKKNEYVIRTLKVTLNEEIRTIHQFHYQNWPDHDVPSSIDPILELICEVRCYQPDDSIPICIHCSAGCGRTGVICAIDYTQKLLKDGIVPVNFSIFSLIQEMRTQRPSIVQTKEQYKLVYDAVIELFKRQIKALDAQENSAASQIQTRHPVPKPLLTSVEDIYSLSLLTCSGQEDQNVHQHFSPVVRNEASLSSLSAKGEHGSSGGRVPPIRQAISFGTLNFSNSRNAAAAEMWDTREALQKHHSLEFSSRSSGQLLVDLKPQRAGGKGAHGKAPLTRTTSTPFVLEQHVETWACDGADAKPIVSSQSPNACYSSFQEKQQDGFSPVELNHSSRVAEASPGHRNCGQCPYRYFCSAEDPYFSSLSPDDPLSPELAAGQDTQGPPCMVASSPPPRPASHHIHYPSAGRTSSLSNLTTSPQLDIPPQPDDDDPPPLPERTPESFIVASESGEFPLATSDFQLPSRNKNIGTSLEWSGESHSDVFNDTVRLRPCKSMKLRSSRSETNRDRSNSPPPLPERTPESFVLADTASMQPAPRNSTSSLGLSNNASEASSKEPVKCFRRSKSLKILKNVRKSICSPSSLTKPSESAPSNHLSSFLNFGFASRFSKPKGPRNPPPAWNI</sequence>
<keyword evidence="5" id="KW-0378">Hydrolase</keyword>
<reference evidence="11" key="2">
    <citation type="submission" date="2025-09" db="UniProtKB">
        <authorList>
            <consortium name="Ensembl"/>
        </authorList>
    </citation>
    <scope>IDENTIFICATION</scope>
</reference>
<keyword evidence="6" id="KW-0904">Protein phosphatase</keyword>
<feature type="domain" description="Tyrosine specific protein phosphatases" evidence="10">
    <location>
        <begin position="223"/>
        <end position="300"/>
    </location>
</feature>
<dbReference type="CDD" id="cd14602">
    <property type="entry name" value="PTPc-N22"/>
    <property type="match status" value="1"/>
</dbReference>
<reference evidence="11" key="1">
    <citation type="submission" date="2025-08" db="UniProtKB">
        <authorList>
            <consortium name="Ensembl"/>
        </authorList>
    </citation>
    <scope>IDENTIFICATION</scope>
</reference>
<dbReference type="SUPFAM" id="SSF52799">
    <property type="entry name" value="(Phosphotyrosine protein) phosphatases II"/>
    <property type="match status" value="1"/>
</dbReference>
<evidence type="ECO:0000256" key="2">
    <source>
        <dbReference type="ARBA" id="ARBA00013064"/>
    </source>
</evidence>
<dbReference type="PROSITE" id="PS50055">
    <property type="entry name" value="TYR_PHOSPHATASE_PTP"/>
    <property type="match status" value="1"/>
</dbReference>
<evidence type="ECO:0000256" key="7">
    <source>
        <dbReference type="ARBA" id="ARBA00034734"/>
    </source>
</evidence>
<keyword evidence="4" id="KW-0597">Phosphoprotein</keyword>
<feature type="region of interest" description="Disordered" evidence="8">
    <location>
        <begin position="637"/>
        <end position="739"/>
    </location>
</feature>
<dbReference type="Proteomes" id="UP000694521">
    <property type="component" value="Unplaced"/>
</dbReference>
<evidence type="ECO:0000256" key="8">
    <source>
        <dbReference type="SAM" id="MobiDB-lite"/>
    </source>
</evidence>
<dbReference type="OrthoDB" id="10253954at2759"/>
<dbReference type="Gene3D" id="3.90.190.10">
    <property type="entry name" value="Protein tyrosine phosphatase superfamily"/>
    <property type="match status" value="1"/>
</dbReference>
<dbReference type="PROSITE" id="PS00383">
    <property type="entry name" value="TYR_PHOSPHATASE_1"/>
    <property type="match status" value="1"/>
</dbReference>
<dbReference type="PROSITE" id="PS50056">
    <property type="entry name" value="TYR_PHOSPHATASE_2"/>
    <property type="match status" value="1"/>
</dbReference>
<dbReference type="GO" id="GO:0004726">
    <property type="term" value="F:non-membrane spanning protein tyrosine phosphatase activity"/>
    <property type="evidence" value="ECO:0007669"/>
    <property type="project" value="InterPro"/>
</dbReference>
<feature type="compositionally biased region" description="Polar residues" evidence="8">
    <location>
        <begin position="639"/>
        <end position="655"/>
    </location>
</feature>
<feature type="region of interest" description="Disordered" evidence="8">
    <location>
        <begin position="547"/>
        <end position="622"/>
    </location>
</feature>
<dbReference type="Ensembl" id="ENSACDT00005001423.1">
    <property type="protein sequence ID" value="ENSACDP00005001197.1"/>
    <property type="gene ID" value="ENSACDG00005000824.1"/>
</dbReference>
<proteinExistence type="inferred from homology"/>
<dbReference type="InterPro" id="IPR047170">
    <property type="entry name" value="PTN12/18/22"/>
</dbReference>
<dbReference type="InterPro" id="IPR000242">
    <property type="entry name" value="PTP_cat"/>
</dbReference>
<evidence type="ECO:0000256" key="4">
    <source>
        <dbReference type="ARBA" id="ARBA00022553"/>
    </source>
</evidence>
<keyword evidence="3" id="KW-0963">Cytoplasm</keyword>